<feature type="coiled-coil region" evidence="2">
    <location>
        <begin position="184"/>
        <end position="211"/>
    </location>
</feature>
<organism evidence="4 5">
    <name type="scientific">Glaciecola petra</name>
    <dbReference type="NCBI Taxonomy" id="3075602"/>
    <lineage>
        <taxon>Bacteria</taxon>
        <taxon>Pseudomonadati</taxon>
        <taxon>Pseudomonadota</taxon>
        <taxon>Gammaproteobacteria</taxon>
        <taxon>Alteromonadales</taxon>
        <taxon>Alteromonadaceae</taxon>
        <taxon>Glaciecola</taxon>
    </lineage>
</organism>
<keyword evidence="1" id="KW-0963">Cytoplasm</keyword>
<dbReference type="EMBL" id="JAVRHX010000003">
    <property type="protein sequence ID" value="MDT0595396.1"/>
    <property type="molecule type" value="Genomic_DNA"/>
</dbReference>
<dbReference type="RefSeq" id="WP_311368912.1">
    <property type="nucleotide sequence ID" value="NZ_JAVRHX010000003.1"/>
</dbReference>
<comment type="function">
    <text evidence="1">Required for ubiquinone (coenzyme Q) biosynthesis. Binds hydrophobic ubiquinone biosynthetic intermediates via its SCP2 domain and is essential for the stability of the Ubi complex. May constitute a docking platform where Ubi enzymes assemble and access their SCP2-bound polyprenyl substrates.</text>
</comment>
<keyword evidence="1" id="KW-0831">Ubiquinone biosynthesis</keyword>
<dbReference type="Pfam" id="PF02036">
    <property type="entry name" value="SCP2"/>
    <property type="match status" value="1"/>
</dbReference>
<dbReference type="InterPro" id="IPR003033">
    <property type="entry name" value="SCP2_sterol-bd_dom"/>
</dbReference>
<name>A0ABU2ZRZ3_9ALTE</name>
<evidence type="ECO:0000259" key="3">
    <source>
        <dbReference type="Pfam" id="PF02036"/>
    </source>
</evidence>
<keyword evidence="2" id="KW-0175">Coiled coil</keyword>
<dbReference type="InterPro" id="IPR038989">
    <property type="entry name" value="UbiJ"/>
</dbReference>
<dbReference type="PANTHER" id="PTHR38693:SF1">
    <property type="entry name" value="UBIQUINONE BIOSYNTHESIS ACCESSORY FACTOR UBIJ"/>
    <property type="match status" value="1"/>
</dbReference>
<evidence type="ECO:0000313" key="5">
    <source>
        <dbReference type="Proteomes" id="UP001253545"/>
    </source>
</evidence>
<protein>
    <recommendedName>
        <fullName evidence="1">Ubiquinone biosynthesis accessory factor UbiJ</fullName>
    </recommendedName>
</protein>
<evidence type="ECO:0000256" key="2">
    <source>
        <dbReference type="SAM" id="Coils"/>
    </source>
</evidence>
<proteinExistence type="inferred from homology"/>
<dbReference type="Proteomes" id="UP001253545">
    <property type="component" value="Unassembled WGS sequence"/>
</dbReference>
<feature type="domain" description="SCP2" evidence="3">
    <location>
        <begin position="15"/>
        <end position="123"/>
    </location>
</feature>
<sequence>MPTKQIFTAAIEAAINQALRWANNSDEVLAPLYGKTCIIHIQEWNLALSFNFAKDEVNIVTDEEGLFNTMPDELSDDECWVSLSLFALEKIKQNNQITTLIKSGQLDFAGDLSILQSLGSMFDKLELDMEEVLSKYIGDVAAYQVNQTGKKVFEQANQQLSLLLQSFSDAALDEKPLGVRKIMAINFSDEVNQLKHDVDALEARISCLEKQRKTRLPKP</sequence>
<comment type="caution">
    <text evidence="4">The sequence shown here is derived from an EMBL/GenBank/DDBJ whole genome shotgun (WGS) entry which is preliminary data.</text>
</comment>
<evidence type="ECO:0000256" key="1">
    <source>
        <dbReference type="HAMAP-Rule" id="MF_02215"/>
    </source>
</evidence>
<dbReference type="PANTHER" id="PTHR38693">
    <property type="entry name" value="UBIQUINONE BIOSYNTHESIS PROTEIN UBIJ"/>
    <property type="match status" value="1"/>
</dbReference>
<comment type="pathway">
    <text evidence="1">Cofactor biosynthesis; ubiquinone biosynthesis.</text>
</comment>
<evidence type="ECO:0000313" key="4">
    <source>
        <dbReference type="EMBL" id="MDT0595396.1"/>
    </source>
</evidence>
<gene>
    <name evidence="1" type="primary">ubiJ</name>
    <name evidence="4" type="ORF">RM552_11110</name>
</gene>
<comment type="subcellular location">
    <subcellularLocation>
        <location evidence="1">Cytoplasm</location>
    </subcellularLocation>
</comment>
<reference evidence="4 5" key="1">
    <citation type="submission" date="2023-09" db="EMBL/GenBank/DDBJ databases">
        <authorList>
            <person name="Rey-Velasco X."/>
        </authorList>
    </citation>
    <scope>NUCLEOTIDE SEQUENCE [LARGE SCALE GENOMIC DNA]</scope>
    <source>
        <strain evidence="4 5">P117</strain>
    </source>
</reference>
<dbReference type="HAMAP" id="MF_02215">
    <property type="entry name" value="UbiJ"/>
    <property type="match status" value="1"/>
</dbReference>
<keyword evidence="5" id="KW-1185">Reference proteome</keyword>
<accession>A0ABU2ZRZ3</accession>
<comment type="similarity">
    <text evidence="1">Belongs to the UbiJ family.</text>
</comment>